<dbReference type="InterPro" id="IPR023213">
    <property type="entry name" value="CAT-like_dom_sf"/>
</dbReference>
<dbReference type="PANTHER" id="PTHR45527:SF1">
    <property type="entry name" value="FATTY ACID SYNTHASE"/>
    <property type="match status" value="1"/>
</dbReference>
<dbReference type="GO" id="GO:0043041">
    <property type="term" value="P:amino acid activation for nonribosomal peptide biosynthetic process"/>
    <property type="evidence" value="ECO:0007669"/>
    <property type="project" value="TreeGrafter"/>
</dbReference>
<dbReference type="RefSeq" id="WP_143653514.1">
    <property type="nucleotide sequence ID" value="NZ_FZOD01000062.1"/>
</dbReference>
<dbReference type="GO" id="GO:0005829">
    <property type="term" value="C:cytosol"/>
    <property type="evidence" value="ECO:0007669"/>
    <property type="project" value="TreeGrafter"/>
</dbReference>
<dbReference type="GO" id="GO:0003824">
    <property type="term" value="F:catalytic activity"/>
    <property type="evidence" value="ECO:0007669"/>
    <property type="project" value="InterPro"/>
</dbReference>
<organism evidence="4 5">
    <name type="scientific">Streptosporangium subroseum</name>
    <dbReference type="NCBI Taxonomy" id="106412"/>
    <lineage>
        <taxon>Bacteria</taxon>
        <taxon>Bacillati</taxon>
        <taxon>Actinomycetota</taxon>
        <taxon>Actinomycetes</taxon>
        <taxon>Streptosporangiales</taxon>
        <taxon>Streptosporangiaceae</taxon>
        <taxon>Streptosporangium</taxon>
    </lineage>
</organism>
<evidence type="ECO:0000256" key="1">
    <source>
        <dbReference type="SAM" id="MobiDB-lite"/>
    </source>
</evidence>
<proteinExistence type="predicted"/>
<dbReference type="CDD" id="cd19531">
    <property type="entry name" value="LCL_NRPS-like"/>
    <property type="match status" value="1"/>
</dbReference>
<dbReference type="Gene3D" id="3.40.50.12780">
    <property type="entry name" value="N-terminal domain of ligase-like"/>
    <property type="match status" value="1"/>
</dbReference>
<feature type="non-terminal residue" evidence="4">
    <location>
        <position position="599"/>
    </location>
</feature>
<dbReference type="AlphaFoldDB" id="A0A239NN69"/>
<keyword evidence="5" id="KW-1185">Reference proteome</keyword>
<sequence>METPTQGDITPRPGGIRELPLSFGQERMWFLDQLEQAGGAAAHNIFIAERLRGTLDAGALERALAEIVARHEVLRTRFPSRDGAPVQVVDEVGRGAAPLNFESLDLTDLPESEREAEVLRLVRERIERRFDLAGGPPLRTGLLRLSEREHVLYAVFHHIAVDGWSVGVFLHELASLYEAFLGGGRPPLAPPPIQYADFALWQRERVEGLAGERLGQVEGPAGERSGRVEEPTGERPGRVLGPTGERPGRLEGQAARQLDYWRRRLADPPTLELPTDRPRPPVRTTVGGCATLRLPQPLSDRIDELARRTRCTPFMVLLTVYLVLLSRYSGQKDICVGTPVAGRDRDELESLIGLFLNTLVIRGDLSGDPTFQEMLVRVRTAALKAYSNGGLPFDRLVSELNVPRDLSRTPLFQAQLVLHDYRGTTLVLPGVTAEFLDLGIRPAMFDLSLEFGRQDDGLDLFLIYNEALFDQATAERMAGHLETMLVRVVDDPGLRLSELGLLPDAERERSLHDWNDTAVPRPEATLHDLVAGEAGAVAVMCGGRSLTYAELEVEVNRLANRLRREGVRPGVLVALCASRSLEMLVGLLAVMRAGGAYLP</sequence>
<dbReference type="PANTHER" id="PTHR45527">
    <property type="entry name" value="NONRIBOSOMAL PEPTIDE SYNTHETASE"/>
    <property type="match status" value="1"/>
</dbReference>
<dbReference type="Gene3D" id="3.30.559.10">
    <property type="entry name" value="Chloramphenicol acetyltransferase-like domain"/>
    <property type="match status" value="2"/>
</dbReference>
<evidence type="ECO:0000313" key="4">
    <source>
        <dbReference type="EMBL" id="SNT55893.1"/>
    </source>
</evidence>
<dbReference type="OrthoDB" id="3802848at2"/>
<dbReference type="GO" id="GO:0008610">
    <property type="term" value="P:lipid biosynthetic process"/>
    <property type="evidence" value="ECO:0007669"/>
    <property type="project" value="UniProtKB-ARBA"/>
</dbReference>
<dbReference type="GO" id="GO:0031177">
    <property type="term" value="F:phosphopantetheine binding"/>
    <property type="evidence" value="ECO:0007669"/>
    <property type="project" value="TreeGrafter"/>
</dbReference>
<evidence type="ECO:0000259" key="3">
    <source>
        <dbReference type="Pfam" id="PF00668"/>
    </source>
</evidence>
<feature type="domain" description="AMP-dependent synthetase/ligase" evidence="2">
    <location>
        <begin position="531"/>
        <end position="599"/>
    </location>
</feature>
<evidence type="ECO:0000259" key="2">
    <source>
        <dbReference type="Pfam" id="PF00501"/>
    </source>
</evidence>
<dbReference type="InterPro" id="IPR000873">
    <property type="entry name" value="AMP-dep_synth/lig_dom"/>
</dbReference>
<name>A0A239NN69_9ACTN</name>
<feature type="domain" description="Condensation" evidence="3">
    <location>
        <begin position="18"/>
        <end position="206"/>
    </location>
</feature>
<accession>A0A239NN69</accession>
<dbReference type="Pfam" id="PF00668">
    <property type="entry name" value="Condensation"/>
    <property type="match status" value="2"/>
</dbReference>
<gene>
    <name evidence="4" type="ORF">SAMN05216276_106250</name>
</gene>
<dbReference type="GO" id="GO:0044550">
    <property type="term" value="P:secondary metabolite biosynthetic process"/>
    <property type="evidence" value="ECO:0007669"/>
    <property type="project" value="TreeGrafter"/>
</dbReference>
<dbReference type="Gene3D" id="3.30.559.30">
    <property type="entry name" value="Nonribosomal peptide synthetase, condensation domain"/>
    <property type="match status" value="1"/>
</dbReference>
<evidence type="ECO:0000313" key="5">
    <source>
        <dbReference type="Proteomes" id="UP000198282"/>
    </source>
</evidence>
<dbReference type="SUPFAM" id="SSF52777">
    <property type="entry name" value="CoA-dependent acyltransferases"/>
    <property type="match status" value="2"/>
</dbReference>
<dbReference type="EMBL" id="FZOD01000062">
    <property type="protein sequence ID" value="SNT55893.1"/>
    <property type="molecule type" value="Genomic_DNA"/>
</dbReference>
<feature type="compositionally biased region" description="Basic and acidic residues" evidence="1">
    <location>
        <begin position="224"/>
        <end position="237"/>
    </location>
</feature>
<feature type="domain" description="Condensation" evidence="3">
    <location>
        <begin position="253"/>
        <end position="508"/>
    </location>
</feature>
<dbReference type="SUPFAM" id="SSF56801">
    <property type="entry name" value="Acetyl-CoA synthetase-like"/>
    <property type="match status" value="1"/>
</dbReference>
<feature type="region of interest" description="Disordered" evidence="1">
    <location>
        <begin position="213"/>
        <end position="252"/>
    </location>
</feature>
<reference evidence="4 5" key="1">
    <citation type="submission" date="2017-06" db="EMBL/GenBank/DDBJ databases">
        <authorList>
            <person name="Kim H.J."/>
            <person name="Triplett B.A."/>
        </authorList>
    </citation>
    <scope>NUCLEOTIDE SEQUENCE [LARGE SCALE GENOMIC DNA]</scope>
    <source>
        <strain evidence="4 5">CGMCC 4.2132</strain>
    </source>
</reference>
<dbReference type="Proteomes" id="UP000198282">
    <property type="component" value="Unassembled WGS sequence"/>
</dbReference>
<dbReference type="Pfam" id="PF00501">
    <property type="entry name" value="AMP-binding"/>
    <property type="match status" value="1"/>
</dbReference>
<dbReference type="InterPro" id="IPR042099">
    <property type="entry name" value="ANL_N_sf"/>
</dbReference>
<dbReference type="InterPro" id="IPR001242">
    <property type="entry name" value="Condensation_dom"/>
</dbReference>
<protein>
    <submittedName>
        <fullName evidence="4">AMP-binding enzyme</fullName>
    </submittedName>
</protein>